<gene>
    <name evidence="3" type="ORF">pFRL6_41</name>
</gene>
<keyword evidence="2" id="KW-1133">Transmembrane helix</keyword>
<sequence>MPSSTVTTPAVPRPAARPCVTRQRSRACRHPLHRAAQASALAGAALSLATPGAWPVLILAGLVVLAARMLRFGLNPRARRGEATRTGFGWSAAATVGDAALVFVLMPLLIGSLAFQGGHLPLSAVVWALVVYGLRSAAHR</sequence>
<evidence type="ECO:0000256" key="1">
    <source>
        <dbReference type="SAM" id="MobiDB-lite"/>
    </source>
</evidence>
<feature type="transmembrane region" description="Helical" evidence="2">
    <location>
        <begin position="116"/>
        <end position="134"/>
    </location>
</feature>
<accession>V9Z7M7</accession>
<feature type="compositionally biased region" description="Low complexity" evidence="1">
    <location>
        <begin position="1"/>
        <end position="22"/>
    </location>
</feature>
<protein>
    <submittedName>
        <fullName evidence="3">Uncharacterized protein</fullName>
    </submittedName>
</protein>
<keyword evidence="2" id="KW-0472">Membrane</keyword>
<feature type="transmembrane region" description="Helical" evidence="2">
    <location>
        <begin position="88"/>
        <end position="110"/>
    </location>
</feature>
<feature type="region of interest" description="Disordered" evidence="1">
    <location>
        <begin position="1"/>
        <end position="23"/>
    </location>
</feature>
<keyword evidence="2" id="KW-0812">Transmembrane</keyword>
<proteinExistence type="predicted"/>
<name>V9Z7M7_9ACTN</name>
<dbReference type="RefSeq" id="WP_024127392.1">
    <property type="nucleotide sequence ID" value="NC_023286.1"/>
</dbReference>
<keyword evidence="3" id="KW-0614">Plasmid</keyword>
<evidence type="ECO:0000313" key="3">
    <source>
        <dbReference type="EMBL" id="AHE40128.1"/>
    </source>
</evidence>
<geneLocation type="plasmid" evidence="3">
    <name>pFRL6</name>
</geneLocation>
<reference evidence="3" key="1">
    <citation type="submission" date="2013-09" db="EMBL/GenBank/DDBJ databases">
        <title>Complete nucleotide sequence of Streptomyces linear plasmid pFRL6.</title>
        <authorList>
            <person name="Chen Z."/>
            <person name="Fang P."/>
            <person name="Qin Z."/>
        </authorList>
    </citation>
    <scope>NUCLEOTIDE SEQUENCE</scope>
    <source>
        <plasmid evidence="3">pFRL6</plasmid>
    </source>
</reference>
<organism evidence="3">
    <name type="scientific">Streptomyces sp. F12</name>
    <dbReference type="NCBI Taxonomy" id="1436084"/>
    <lineage>
        <taxon>Bacteria</taxon>
        <taxon>Bacillati</taxon>
        <taxon>Actinomycetota</taxon>
        <taxon>Actinomycetes</taxon>
        <taxon>Kitasatosporales</taxon>
        <taxon>Streptomycetaceae</taxon>
        <taxon>Streptomyces</taxon>
    </lineage>
</organism>
<feature type="transmembrane region" description="Helical" evidence="2">
    <location>
        <begin position="40"/>
        <end position="67"/>
    </location>
</feature>
<dbReference type="EMBL" id="KF602051">
    <property type="protein sequence ID" value="AHE40128.1"/>
    <property type="molecule type" value="Genomic_DNA"/>
</dbReference>
<evidence type="ECO:0000256" key="2">
    <source>
        <dbReference type="SAM" id="Phobius"/>
    </source>
</evidence>
<dbReference type="AlphaFoldDB" id="V9Z7M7"/>